<accession>A0ABR8GKJ8</accession>
<evidence type="ECO:0000313" key="1">
    <source>
        <dbReference type="EMBL" id="MBD2603912.1"/>
    </source>
</evidence>
<sequence length="112" mass="12896">MALTDHEKKQVLNALDEIDDAFRFVVLASLDAFAKWLASVLYGIYVKVKNTLNTFWNWLCSQDQYKKIIKSTQPITNLQQNFYETVSAVAGNVEGNLILHPNLKVFKIFRKT</sequence>
<organism evidence="1 2">
    <name type="scientific">Scytonema hofmannii FACHB-248</name>
    <dbReference type="NCBI Taxonomy" id="1842502"/>
    <lineage>
        <taxon>Bacteria</taxon>
        <taxon>Bacillati</taxon>
        <taxon>Cyanobacteriota</taxon>
        <taxon>Cyanophyceae</taxon>
        <taxon>Nostocales</taxon>
        <taxon>Scytonemataceae</taxon>
        <taxon>Scytonema</taxon>
    </lineage>
</organism>
<protein>
    <submittedName>
        <fullName evidence="1">Uncharacterized protein</fullName>
    </submittedName>
</protein>
<evidence type="ECO:0000313" key="2">
    <source>
        <dbReference type="Proteomes" id="UP000660380"/>
    </source>
</evidence>
<dbReference type="RefSeq" id="WP_063628684.1">
    <property type="nucleotide sequence ID" value="NZ_JACJTA010000007.1"/>
</dbReference>
<name>A0ABR8GKJ8_9CYAN</name>
<comment type="caution">
    <text evidence="1">The sequence shown here is derived from an EMBL/GenBank/DDBJ whole genome shotgun (WGS) entry which is preliminary data.</text>
</comment>
<proteinExistence type="predicted"/>
<gene>
    <name evidence="1" type="ORF">H6G81_05030</name>
</gene>
<reference evidence="1 2" key="1">
    <citation type="journal article" date="2020" name="ISME J.">
        <title>Comparative genomics reveals insights into cyanobacterial evolution and habitat adaptation.</title>
        <authorList>
            <person name="Chen M.Y."/>
            <person name="Teng W.K."/>
            <person name="Zhao L."/>
            <person name="Hu C.X."/>
            <person name="Zhou Y.K."/>
            <person name="Han B.P."/>
            <person name="Song L.R."/>
            <person name="Shu W.S."/>
        </authorList>
    </citation>
    <scope>NUCLEOTIDE SEQUENCE [LARGE SCALE GENOMIC DNA]</scope>
    <source>
        <strain evidence="1 2">FACHB-248</strain>
    </source>
</reference>
<dbReference type="EMBL" id="JACJTA010000007">
    <property type="protein sequence ID" value="MBD2603912.1"/>
    <property type="molecule type" value="Genomic_DNA"/>
</dbReference>
<dbReference type="Proteomes" id="UP000660380">
    <property type="component" value="Unassembled WGS sequence"/>
</dbReference>
<keyword evidence="2" id="KW-1185">Reference proteome</keyword>